<accession>A0A225VQV6</accession>
<evidence type="ECO:0000313" key="2">
    <source>
        <dbReference type="Proteomes" id="UP000198211"/>
    </source>
</evidence>
<evidence type="ECO:0000313" key="1">
    <source>
        <dbReference type="EMBL" id="OWZ07278.1"/>
    </source>
</evidence>
<keyword evidence="2" id="KW-1185">Reference proteome</keyword>
<protein>
    <submittedName>
        <fullName evidence="1">Uncharacterized protein</fullName>
    </submittedName>
</protein>
<name>A0A225VQV6_9STRA</name>
<dbReference type="Proteomes" id="UP000198211">
    <property type="component" value="Unassembled WGS sequence"/>
</dbReference>
<reference evidence="2" key="1">
    <citation type="submission" date="2017-03" db="EMBL/GenBank/DDBJ databases">
        <title>Phytopthora megakarya and P. palmivora, two closely related causual agents of cacao black pod achieved similar genome size and gene model numbers by different mechanisms.</title>
        <authorList>
            <person name="Ali S."/>
            <person name="Shao J."/>
            <person name="Larry D.J."/>
            <person name="Kronmiller B."/>
            <person name="Shen D."/>
            <person name="Strem M.D."/>
            <person name="Melnick R.L."/>
            <person name="Guiltinan M.J."/>
            <person name="Tyler B.M."/>
            <person name="Meinhardt L.W."/>
            <person name="Bailey B.A."/>
        </authorList>
    </citation>
    <scope>NUCLEOTIDE SEQUENCE [LARGE SCALE GENOMIC DNA]</scope>
    <source>
        <strain evidence="2">zdho120</strain>
    </source>
</reference>
<organism evidence="1 2">
    <name type="scientific">Phytophthora megakarya</name>
    <dbReference type="NCBI Taxonomy" id="4795"/>
    <lineage>
        <taxon>Eukaryota</taxon>
        <taxon>Sar</taxon>
        <taxon>Stramenopiles</taxon>
        <taxon>Oomycota</taxon>
        <taxon>Peronosporomycetes</taxon>
        <taxon>Peronosporales</taxon>
        <taxon>Peronosporaceae</taxon>
        <taxon>Phytophthora</taxon>
    </lineage>
</organism>
<dbReference type="AlphaFoldDB" id="A0A225VQV6"/>
<dbReference type="OrthoDB" id="167215at2759"/>
<proteinExistence type="predicted"/>
<dbReference type="EMBL" id="NBNE01003605">
    <property type="protein sequence ID" value="OWZ07278.1"/>
    <property type="molecule type" value="Genomic_DNA"/>
</dbReference>
<gene>
    <name evidence="1" type="ORF">PHMEG_00020352</name>
</gene>
<comment type="caution">
    <text evidence="1">The sequence shown here is derived from an EMBL/GenBank/DDBJ whole genome shotgun (WGS) entry which is preliminary data.</text>
</comment>
<sequence length="60" mass="7008">MVGLYASKLPYEELRAGDYFSYAFVCGDPREHRMTRILAIDQCDHGLRLKLRPKTRSFSK</sequence>